<evidence type="ECO:0000256" key="2">
    <source>
        <dbReference type="ARBA" id="ARBA00022679"/>
    </source>
</evidence>
<proteinExistence type="inferred from homology"/>
<evidence type="ECO:0000256" key="4">
    <source>
        <dbReference type="ARBA" id="ARBA00022984"/>
    </source>
</evidence>
<dbReference type="AlphaFoldDB" id="A0A6N7IRN7"/>
<sequence length="368" mass="43437">MYEAFLIGEKEKDVFNQFIQSSLKPHFLQSYEWGELKKGTGWEPIRLLITDNKRPVAAISLLKRRLPFFNRCIFYAPRGPILGEDCNREGEDFFWAEVKKIARQHGAIFLKIDPDVNKDDQEYRARLRRWGFISQGHREGFGGVQPRFVFRLDLAPSEEELLAAMKPKTRYNIRLAERKGVRVRLAGNKEDLAVFYELLTETANRDRFLIRSYDYFEKMWDLFVVPGTARLFLAEYQDRVIAGTLAFHYGDLVWYLYGASGNRYRNVMPNYLLQWTMIRWAKSLGCRIYDFRGAPGDADPANPLHGLYRFKEGFAATFTEFIGEFDLVFSPFWYFLWTRVLPSYQRFLRWLRRKKQSSEQVPPATVEE</sequence>
<evidence type="ECO:0000256" key="5">
    <source>
        <dbReference type="ARBA" id="ARBA00023315"/>
    </source>
</evidence>
<keyword evidence="6" id="KW-0961">Cell wall biogenesis/degradation</keyword>
<comment type="similarity">
    <text evidence="1">Belongs to the FemABX family.</text>
</comment>
<dbReference type="PANTHER" id="PTHR36174">
    <property type="entry name" value="LIPID II:GLYCINE GLYCYLTRANSFERASE"/>
    <property type="match status" value="1"/>
</dbReference>
<dbReference type="PANTHER" id="PTHR36174:SF1">
    <property type="entry name" value="LIPID II:GLYCINE GLYCYLTRANSFERASE"/>
    <property type="match status" value="1"/>
</dbReference>
<keyword evidence="2 7" id="KW-0808">Transferase</keyword>
<evidence type="ECO:0000256" key="6">
    <source>
        <dbReference type="ARBA" id="ARBA00023316"/>
    </source>
</evidence>
<dbReference type="InterPro" id="IPR050644">
    <property type="entry name" value="PG_Glycine_Bridge_Synth"/>
</dbReference>
<dbReference type="OrthoDB" id="9785911at2"/>
<keyword evidence="4" id="KW-0573">Peptidoglycan synthesis</keyword>
<evidence type="ECO:0000313" key="8">
    <source>
        <dbReference type="Proteomes" id="UP000441717"/>
    </source>
</evidence>
<reference evidence="7 8" key="1">
    <citation type="submission" date="2019-10" db="EMBL/GenBank/DDBJ databases">
        <title>Comparative genomics of sulfur disproportionating microorganisms.</title>
        <authorList>
            <person name="Ward L.M."/>
            <person name="Bertran E."/>
            <person name="Johnston D."/>
        </authorList>
    </citation>
    <scope>NUCLEOTIDE SEQUENCE [LARGE SCALE GENOMIC DNA]</scope>
    <source>
        <strain evidence="7 8">DSM 14055</strain>
    </source>
</reference>
<dbReference type="PROSITE" id="PS51191">
    <property type="entry name" value="FEMABX"/>
    <property type="match status" value="1"/>
</dbReference>
<dbReference type="GO" id="GO:0009252">
    <property type="term" value="P:peptidoglycan biosynthetic process"/>
    <property type="evidence" value="ECO:0007669"/>
    <property type="project" value="UniProtKB-KW"/>
</dbReference>
<dbReference type="InterPro" id="IPR003447">
    <property type="entry name" value="FEMABX"/>
</dbReference>
<dbReference type="SUPFAM" id="SSF55729">
    <property type="entry name" value="Acyl-CoA N-acyltransferases (Nat)"/>
    <property type="match status" value="2"/>
</dbReference>
<organism evidence="7 8">
    <name type="scientific">Desulfofundulus thermobenzoicus</name>
    <dbReference type="NCBI Taxonomy" id="29376"/>
    <lineage>
        <taxon>Bacteria</taxon>
        <taxon>Bacillati</taxon>
        <taxon>Bacillota</taxon>
        <taxon>Clostridia</taxon>
        <taxon>Eubacteriales</taxon>
        <taxon>Peptococcaceae</taxon>
        <taxon>Desulfofundulus</taxon>
    </lineage>
</organism>
<dbReference type="RefSeq" id="WP_152946836.1">
    <property type="nucleotide sequence ID" value="NZ_WHYR01000024.1"/>
</dbReference>
<dbReference type="Pfam" id="PF02388">
    <property type="entry name" value="FemAB"/>
    <property type="match status" value="1"/>
</dbReference>
<dbReference type="Gene3D" id="3.40.630.30">
    <property type="match status" value="2"/>
</dbReference>
<dbReference type="Proteomes" id="UP000441717">
    <property type="component" value="Unassembled WGS sequence"/>
</dbReference>
<dbReference type="InterPro" id="IPR016181">
    <property type="entry name" value="Acyl_CoA_acyltransferase"/>
</dbReference>
<comment type="caution">
    <text evidence="7">The sequence shown here is derived from an EMBL/GenBank/DDBJ whole genome shotgun (WGS) entry which is preliminary data.</text>
</comment>
<evidence type="ECO:0000256" key="3">
    <source>
        <dbReference type="ARBA" id="ARBA00022960"/>
    </source>
</evidence>
<evidence type="ECO:0000256" key="1">
    <source>
        <dbReference type="ARBA" id="ARBA00009943"/>
    </source>
</evidence>
<gene>
    <name evidence="7" type="ORF">GFC01_09965</name>
</gene>
<dbReference type="GO" id="GO:0071555">
    <property type="term" value="P:cell wall organization"/>
    <property type="evidence" value="ECO:0007669"/>
    <property type="project" value="UniProtKB-KW"/>
</dbReference>
<evidence type="ECO:0000313" key="7">
    <source>
        <dbReference type="EMBL" id="MQL52581.1"/>
    </source>
</evidence>
<dbReference type="GO" id="GO:0008360">
    <property type="term" value="P:regulation of cell shape"/>
    <property type="evidence" value="ECO:0007669"/>
    <property type="project" value="UniProtKB-KW"/>
</dbReference>
<dbReference type="EMBL" id="WHYR01000024">
    <property type="protein sequence ID" value="MQL52581.1"/>
    <property type="molecule type" value="Genomic_DNA"/>
</dbReference>
<keyword evidence="5" id="KW-0012">Acyltransferase</keyword>
<accession>A0A6N7IRN7</accession>
<dbReference type="GO" id="GO:0016755">
    <property type="term" value="F:aminoacyltransferase activity"/>
    <property type="evidence" value="ECO:0007669"/>
    <property type="project" value="InterPro"/>
</dbReference>
<name>A0A6N7IRN7_9FIRM</name>
<keyword evidence="3" id="KW-0133">Cell shape</keyword>
<protein>
    <submittedName>
        <fullName evidence="7">Peptidoglycan bridge formation glycyltransferase FemA/FemB family protein</fullName>
    </submittedName>
</protein>
<keyword evidence="8" id="KW-1185">Reference proteome</keyword>